<dbReference type="EMBL" id="LAZR01010156">
    <property type="protein sequence ID" value="KKM68500.1"/>
    <property type="molecule type" value="Genomic_DNA"/>
</dbReference>
<accession>A0A0F9LVW8</accession>
<evidence type="ECO:0000313" key="1">
    <source>
        <dbReference type="EMBL" id="KKM68500.1"/>
    </source>
</evidence>
<comment type="caution">
    <text evidence="1">The sequence shown here is derived from an EMBL/GenBank/DDBJ whole genome shotgun (WGS) entry which is preliminary data.</text>
</comment>
<dbReference type="InterPro" id="IPR029063">
    <property type="entry name" value="SAM-dependent_MTases_sf"/>
</dbReference>
<proteinExistence type="predicted"/>
<gene>
    <name evidence="1" type="ORF">LCGC14_1460220</name>
</gene>
<name>A0A0F9LVW8_9ZZZZ</name>
<sequence>MERCLMIKIHVGCGKREFGDDWHSVDAHPYPHVDSSGIGLLAFEENEVDLIYASHFLEYIEPRKAEYLLSRWLYILKPGGVMRLAVPDFRAMMKLYVDGQYDLQSFLGPIYGQMESDGNTIFHKTGYDFQTLKCLLEDVGFVNVERYYWRDTEHSHIDDCSQAYLPHMDKDNGTLISLNVEATKKSAS</sequence>
<dbReference type="AlphaFoldDB" id="A0A0F9LVW8"/>
<dbReference type="SUPFAM" id="SSF53335">
    <property type="entry name" value="S-adenosyl-L-methionine-dependent methyltransferases"/>
    <property type="match status" value="1"/>
</dbReference>
<dbReference type="Gene3D" id="3.40.50.150">
    <property type="entry name" value="Vaccinia Virus protein VP39"/>
    <property type="match status" value="1"/>
</dbReference>
<evidence type="ECO:0008006" key="2">
    <source>
        <dbReference type="Google" id="ProtNLM"/>
    </source>
</evidence>
<organism evidence="1">
    <name type="scientific">marine sediment metagenome</name>
    <dbReference type="NCBI Taxonomy" id="412755"/>
    <lineage>
        <taxon>unclassified sequences</taxon>
        <taxon>metagenomes</taxon>
        <taxon>ecological metagenomes</taxon>
    </lineage>
</organism>
<reference evidence="1" key="1">
    <citation type="journal article" date="2015" name="Nature">
        <title>Complex archaea that bridge the gap between prokaryotes and eukaryotes.</title>
        <authorList>
            <person name="Spang A."/>
            <person name="Saw J.H."/>
            <person name="Jorgensen S.L."/>
            <person name="Zaremba-Niedzwiedzka K."/>
            <person name="Martijn J."/>
            <person name="Lind A.E."/>
            <person name="van Eijk R."/>
            <person name="Schleper C."/>
            <person name="Guy L."/>
            <person name="Ettema T.J."/>
        </authorList>
    </citation>
    <scope>NUCLEOTIDE SEQUENCE</scope>
</reference>
<protein>
    <recommendedName>
        <fullName evidence="2">Methyltransferase type 11 domain-containing protein</fullName>
    </recommendedName>
</protein>